<gene>
    <name evidence="1" type="ORF">GCM10010448_40480</name>
</gene>
<keyword evidence="2" id="KW-1185">Reference proteome</keyword>
<dbReference type="Proteomes" id="UP001501532">
    <property type="component" value="Unassembled WGS sequence"/>
</dbReference>
<proteinExistence type="predicted"/>
<dbReference type="EMBL" id="BAAAUF010000037">
    <property type="protein sequence ID" value="GAA3053150.1"/>
    <property type="molecule type" value="Genomic_DNA"/>
</dbReference>
<protein>
    <submittedName>
        <fullName evidence="1">Uncharacterized protein</fullName>
    </submittedName>
</protein>
<evidence type="ECO:0000313" key="2">
    <source>
        <dbReference type="Proteomes" id="UP001501532"/>
    </source>
</evidence>
<evidence type="ECO:0000313" key="1">
    <source>
        <dbReference type="EMBL" id="GAA3053150.1"/>
    </source>
</evidence>
<dbReference type="RefSeq" id="WP_234520117.1">
    <property type="nucleotide sequence ID" value="NZ_BAAAUF010000037.1"/>
</dbReference>
<accession>A0ABP6LRB3</accession>
<comment type="caution">
    <text evidence="1">The sequence shown here is derived from an EMBL/GenBank/DDBJ whole genome shotgun (WGS) entry which is preliminary data.</text>
</comment>
<reference evidence="2" key="1">
    <citation type="journal article" date="2019" name="Int. J. Syst. Evol. Microbiol.">
        <title>The Global Catalogue of Microorganisms (GCM) 10K type strain sequencing project: providing services to taxonomists for standard genome sequencing and annotation.</title>
        <authorList>
            <consortium name="The Broad Institute Genomics Platform"/>
            <consortium name="The Broad Institute Genome Sequencing Center for Infectious Disease"/>
            <person name="Wu L."/>
            <person name="Ma J."/>
        </authorList>
    </citation>
    <scope>NUCLEOTIDE SEQUENCE [LARGE SCALE GENOMIC DNA]</scope>
    <source>
        <strain evidence="2">JCM 9091</strain>
    </source>
</reference>
<name>A0ABP6LRB3_9ACTN</name>
<organism evidence="1 2">
    <name type="scientific">Streptomyces glomeratus</name>
    <dbReference type="NCBI Taxonomy" id="284452"/>
    <lineage>
        <taxon>Bacteria</taxon>
        <taxon>Bacillati</taxon>
        <taxon>Actinomycetota</taxon>
        <taxon>Actinomycetes</taxon>
        <taxon>Kitasatosporales</taxon>
        <taxon>Streptomycetaceae</taxon>
        <taxon>Streptomyces</taxon>
    </lineage>
</organism>
<sequence length="78" mass="8510">MAAVQRGLGQQVGRAPHAELLARINELTAAHQELAGKPAPSEADRDRLQFPLTEAQDDPISARLALRNMMRRQGRPSG</sequence>